<name>A0A165Y3S6_9AGAM</name>
<evidence type="ECO:0008006" key="2">
    <source>
        <dbReference type="Google" id="ProtNLM"/>
    </source>
</evidence>
<organism evidence="1">
    <name type="scientific">Athelia psychrophila</name>
    <dbReference type="NCBI Taxonomy" id="1759441"/>
    <lineage>
        <taxon>Eukaryota</taxon>
        <taxon>Fungi</taxon>
        <taxon>Dikarya</taxon>
        <taxon>Basidiomycota</taxon>
        <taxon>Agaricomycotina</taxon>
        <taxon>Agaricomycetes</taxon>
        <taxon>Agaricomycetidae</taxon>
        <taxon>Atheliales</taxon>
        <taxon>Atheliaceae</taxon>
        <taxon>Athelia</taxon>
    </lineage>
</organism>
<evidence type="ECO:0000313" key="1">
    <source>
        <dbReference type="EMBL" id="KZP09173.1"/>
    </source>
</evidence>
<protein>
    <recommendedName>
        <fullName evidence="2">F-box domain-containing protein</fullName>
    </recommendedName>
</protein>
<gene>
    <name evidence="1" type="ORF">FIBSPDRAFT_964187</name>
</gene>
<reference evidence="1" key="1">
    <citation type="journal article" date="2016" name="Mol. Biol. Evol.">
        <title>Comparative Genomics of Early-Diverging Mushroom-Forming Fungi Provides Insights into the Origins of Lignocellulose Decay Capabilities.</title>
        <authorList>
            <person name="Nagy L.G."/>
            <person name="Riley R."/>
            <person name="Tritt A."/>
            <person name="Adam C."/>
            <person name="Daum C."/>
            <person name="Floudas D."/>
            <person name="Sun H."/>
            <person name="Yadav J.S."/>
            <person name="Pangilinan J."/>
            <person name="Larsson K.H."/>
            <person name="Matsuura K."/>
            <person name="Barry K."/>
            <person name="Labutti K."/>
            <person name="Kuo R."/>
            <person name="Ohm R.A."/>
            <person name="Bhattacharya S.S."/>
            <person name="Shirouzu T."/>
            <person name="Yoshinaga Y."/>
            <person name="Martin F.M."/>
            <person name="Grigoriev I.V."/>
            <person name="Hibbett D.S."/>
        </authorList>
    </citation>
    <scope>NUCLEOTIDE SEQUENCE [LARGE SCALE GENOMIC DNA]</scope>
    <source>
        <strain evidence="1">CBS 109695</strain>
    </source>
</reference>
<dbReference type="SUPFAM" id="SSF52047">
    <property type="entry name" value="RNI-like"/>
    <property type="match status" value="1"/>
</dbReference>
<dbReference type="InterPro" id="IPR032675">
    <property type="entry name" value="LRR_dom_sf"/>
</dbReference>
<dbReference type="EMBL" id="KV417706">
    <property type="protein sequence ID" value="KZP09173.1"/>
    <property type="molecule type" value="Genomic_DNA"/>
</dbReference>
<sequence length="365" mass="41054">MAALWTQPESPVRLKSCNLYSFGLYFERSKEMTIDIVVSRIPSAKLNQELWHLIMPHIQRCRSLSVNMMSTPGYARQQHIIQVLSSCSAPRLELLTITSNQPSAPSGHHLSIFSGGTPLLTHLALNRRASNLYLPSLQSVTTLALGITCSSELKSIPAGLSKNLQEMPLLVHLRLSDVHRWPIAIPLILPHLRTLYLDGYYYDGIIDVFMCSVHAPVLQELTAAARDYTGPTGPRSFYLPRNELIMLIEGDEINPFLSLTCLRGMTIHTNEVAPTDFRDQRHHNGPFVWSNIRSLDIPGTALNEELMQRLGIPHIMPIHRLGLSPEFVADGQRYALDQKLPFIVTEMMKSTPFPLESLECPQYLA</sequence>
<dbReference type="OrthoDB" id="2884925at2759"/>
<dbReference type="AlphaFoldDB" id="A0A165Y3S6"/>
<dbReference type="Gene3D" id="3.80.10.10">
    <property type="entry name" value="Ribonuclease Inhibitor"/>
    <property type="match status" value="1"/>
</dbReference>
<accession>A0A165Y3S6</accession>
<proteinExistence type="predicted"/>